<feature type="transmembrane region" description="Helical" evidence="1">
    <location>
        <begin position="116"/>
        <end position="140"/>
    </location>
</feature>
<evidence type="ECO:0000313" key="3">
    <source>
        <dbReference type="Proteomes" id="UP000613512"/>
    </source>
</evidence>
<name>A0A916W9D9_9BACI</name>
<feature type="transmembrane region" description="Helical" evidence="1">
    <location>
        <begin position="310"/>
        <end position="328"/>
    </location>
</feature>
<keyword evidence="1" id="KW-0812">Transmembrane</keyword>
<dbReference type="Pfam" id="PF22564">
    <property type="entry name" value="HAAS"/>
    <property type="match status" value="1"/>
</dbReference>
<gene>
    <name evidence="2" type="ORF">GCM10008025_21660</name>
</gene>
<feature type="transmembrane region" description="Helical" evidence="1">
    <location>
        <begin position="179"/>
        <end position="203"/>
    </location>
</feature>
<keyword evidence="3" id="KW-1185">Reference proteome</keyword>
<dbReference type="EMBL" id="BMEY01000010">
    <property type="protein sequence ID" value="GGA77861.1"/>
    <property type="molecule type" value="Genomic_DNA"/>
</dbReference>
<dbReference type="AlphaFoldDB" id="A0A916W9D9"/>
<organism evidence="2 3">
    <name type="scientific">Ornithinibacillus halotolerans</name>
    <dbReference type="NCBI Taxonomy" id="1274357"/>
    <lineage>
        <taxon>Bacteria</taxon>
        <taxon>Bacillati</taxon>
        <taxon>Bacillota</taxon>
        <taxon>Bacilli</taxon>
        <taxon>Bacillales</taxon>
        <taxon>Bacillaceae</taxon>
        <taxon>Ornithinibacillus</taxon>
    </lineage>
</organism>
<protein>
    <submittedName>
        <fullName evidence="2">Uncharacterized protein</fullName>
    </submittedName>
</protein>
<feature type="transmembrane region" description="Helical" evidence="1">
    <location>
        <begin position="81"/>
        <end position="104"/>
    </location>
</feature>
<accession>A0A916W9D9</accession>
<keyword evidence="1" id="KW-1133">Transmembrane helix</keyword>
<proteinExistence type="predicted"/>
<comment type="caution">
    <text evidence="2">The sequence shown here is derived from an EMBL/GenBank/DDBJ whole genome shotgun (WGS) entry which is preliminary data.</text>
</comment>
<evidence type="ECO:0000313" key="2">
    <source>
        <dbReference type="EMBL" id="GGA77861.1"/>
    </source>
</evidence>
<reference evidence="2" key="1">
    <citation type="journal article" date="2014" name="Int. J. Syst. Evol. Microbiol.">
        <title>Complete genome sequence of Corynebacterium casei LMG S-19264T (=DSM 44701T), isolated from a smear-ripened cheese.</title>
        <authorList>
            <consortium name="US DOE Joint Genome Institute (JGI-PGF)"/>
            <person name="Walter F."/>
            <person name="Albersmeier A."/>
            <person name="Kalinowski J."/>
            <person name="Ruckert C."/>
        </authorList>
    </citation>
    <scope>NUCLEOTIDE SEQUENCE</scope>
    <source>
        <strain evidence="2">CGMCC 1.12408</strain>
    </source>
</reference>
<evidence type="ECO:0000256" key="1">
    <source>
        <dbReference type="SAM" id="Phobius"/>
    </source>
</evidence>
<reference evidence="2" key="2">
    <citation type="submission" date="2020-09" db="EMBL/GenBank/DDBJ databases">
        <authorList>
            <person name="Sun Q."/>
            <person name="Zhou Y."/>
        </authorList>
    </citation>
    <scope>NUCLEOTIDE SEQUENCE</scope>
    <source>
        <strain evidence="2">CGMCC 1.12408</strain>
    </source>
</reference>
<feature type="transmembrane region" description="Helical" evidence="1">
    <location>
        <begin position="223"/>
        <end position="240"/>
    </location>
</feature>
<dbReference type="Proteomes" id="UP000613512">
    <property type="component" value="Unassembled WGS sequence"/>
</dbReference>
<keyword evidence="1" id="KW-0472">Membrane</keyword>
<sequence length="333" mass="37746">MEMVDRYIYAVTQKLPQSQREDIAIELRGLIEDMLEERVGNGEIKQNDVEEVLLELGSPKEMAQKYRGTKKYLIGPELYDTFLIVLKIVLISMGAGLGIVFVIQSIVNPVEILDHFVGFIVALVTSIPQAVGWVTLVFAITEYYGGVKTKDLGLEKTWHPSMLSVVPDPKRRIKRSEPIVAIIFYVIVMVWFAFSSDFLGVYVFDGEFKEVVPFLNEDTFSQYMPFVLLLFAIFIVKECLKLITGKWTMKLMGYTVLINLIGIVVVSYLITGDNFWNPTFMSGLVQAGVVEEGTKGYNTVETIWENSTRIIVILLIVGLIWDSVEGFIRARKK</sequence>
<feature type="transmembrane region" description="Helical" evidence="1">
    <location>
        <begin position="252"/>
        <end position="271"/>
    </location>
</feature>